<dbReference type="GO" id="GO:0005886">
    <property type="term" value="C:plasma membrane"/>
    <property type="evidence" value="ECO:0007669"/>
    <property type="project" value="UniProtKB-SubCell"/>
</dbReference>
<feature type="transmembrane region" description="Helical" evidence="8">
    <location>
        <begin position="41"/>
        <end position="65"/>
    </location>
</feature>
<feature type="transmembrane region" description="Helical" evidence="8">
    <location>
        <begin position="375"/>
        <end position="392"/>
    </location>
</feature>
<dbReference type="PANTHER" id="PTHR23513:SF6">
    <property type="entry name" value="MAJOR FACILITATOR SUPERFAMILY ASSOCIATED DOMAIN-CONTAINING PROTEIN"/>
    <property type="match status" value="1"/>
</dbReference>
<feature type="transmembrane region" description="Helical" evidence="8">
    <location>
        <begin position="12"/>
        <end position="35"/>
    </location>
</feature>
<keyword evidence="4 8" id="KW-0812">Transmembrane</keyword>
<dbReference type="InterPro" id="IPR036259">
    <property type="entry name" value="MFS_trans_sf"/>
</dbReference>
<dbReference type="SUPFAM" id="SSF103473">
    <property type="entry name" value="MFS general substrate transporter"/>
    <property type="match status" value="1"/>
</dbReference>
<feature type="domain" description="Major facilitator superfamily (MFS) profile" evidence="9">
    <location>
        <begin position="210"/>
        <end position="423"/>
    </location>
</feature>
<dbReference type="PROSITE" id="PS50850">
    <property type="entry name" value="MFS"/>
    <property type="match status" value="1"/>
</dbReference>
<dbReference type="GO" id="GO:0022857">
    <property type="term" value="F:transmembrane transporter activity"/>
    <property type="evidence" value="ECO:0007669"/>
    <property type="project" value="InterPro"/>
</dbReference>
<dbReference type="Proteomes" id="UP000246005">
    <property type="component" value="Unassembled WGS sequence"/>
</dbReference>
<feature type="transmembrane region" description="Helical" evidence="8">
    <location>
        <begin position="219"/>
        <end position="242"/>
    </location>
</feature>
<dbReference type="Gene3D" id="1.20.1250.20">
    <property type="entry name" value="MFS general substrate transporter like domains"/>
    <property type="match status" value="1"/>
</dbReference>
<feature type="compositionally biased region" description="Basic and acidic residues" evidence="7">
    <location>
        <begin position="406"/>
        <end position="423"/>
    </location>
</feature>
<evidence type="ECO:0000256" key="6">
    <source>
        <dbReference type="ARBA" id="ARBA00023136"/>
    </source>
</evidence>
<protein>
    <submittedName>
        <fullName evidence="10">Transmembrane secretion effector</fullName>
    </submittedName>
</protein>
<evidence type="ECO:0000259" key="9">
    <source>
        <dbReference type="PROSITE" id="PS50850"/>
    </source>
</evidence>
<dbReference type="PANTHER" id="PTHR23513">
    <property type="entry name" value="INTEGRAL MEMBRANE EFFLUX PROTEIN-RELATED"/>
    <property type="match status" value="1"/>
</dbReference>
<dbReference type="InterPro" id="IPR020846">
    <property type="entry name" value="MFS_dom"/>
</dbReference>
<feature type="region of interest" description="Disordered" evidence="7">
    <location>
        <begin position="403"/>
        <end position="423"/>
    </location>
</feature>
<evidence type="ECO:0000256" key="5">
    <source>
        <dbReference type="ARBA" id="ARBA00022989"/>
    </source>
</evidence>
<evidence type="ECO:0000256" key="3">
    <source>
        <dbReference type="ARBA" id="ARBA00022475"/>
    </source>
</evidence>
<feature type="transmembrane region" description="Helical" evidence="8">
    <location>
        <begin position="283"/>
        <end position="301"/>
    </location>
</feature>
<evidence type="ECO:0000313" key="11">
    <source>
        <dbReference type="Proteomes" id="UP000246005"/>
    </source>
</evidence>
<dbReference type="CDD" id="cd06173">
    <property type="entry name" value="MFS_MefA_like"/>
    <property type="match status" value="1"/>
</dbReference>
<evidence type="ECO:0000256" key="4">
    <source>
        <dbReference type="ARBA" id="ARBA00022692"/>
    </source>
</evidence>
<evidence type="ECO:0000256" key="7">
    <source>
        <dbReference type="SAM" id="MobiDB-lite"/>
    </source>
</evidence>
<keyword evidence="2" id="KW-0813">Transport</keyword>
<keyword evidence="5 8" id="KW-1133">Transmembrane helix</keyword>
<comment type="subcellular location">
    <subcellularLocation>
        <location evidence="1">Cell membrane</location>
        <topology evidence="1">Multi-pass membrane protein</topology>
    </subcellularLocation>
</comment>
<dbReference type="InterPro" id="IPR010290">
    <property type="entry name" value="TM_effector"/>
</dbReference>
<comment type="caution">
    <text evidence="10">The sequence shown here is derived from an EMBL/GenBank/DDBJ whole genome shotgun (WGS) entry which is preliminary data.</text>
</comment>
<feature type="transmembrane region" description="Helical" evidence="8">
    <location>
        <begin position="100"/>
        <end position="120"/>
    </location>
</feature>
<dbReference type="EMBL" id="QGHB01000023">
    <property type="protein sequence ID" value="PWK80664.1"/>
    <property type="molecule type" value="Genomic_DNA"/>
</dbReference>
<feature type="transmembrane region" description="Helical" evidence="8">
    <location>
        <begin position="72"/>
        <end position="94"/>
    </location>
</feature>
<feature type="transmembrane region" description="Helical" evidence="8">
    <location>
        <begin position="307"/>
        <end position="329"/>
    </location>
</feature>
<accession>A0A316HHK7</accession>
<dbReference type="AlphaFoldDB" id="A0A316HHK7"/>
<gene>
    <name evidence="10" type="ORF">C8D88_12328</name>
</gene>
<feature type="transmembrane region" description="Helical" evidence="8">
    <location>
        <begin position="350"/>
        <end position="369"/>
    </location>
</feature>
<reference evidence="10 11" key="1">
    <citation type="submission" date="2018-05" db="EMBL/GenBank/DDBJ databases">
        <title>Genomic Encyclopedia of Type Strains, Phase IV (KMG-IV): sequencing the most valuable type-strain genomes for metagenomic binning, comparative biology and taxonomic classification.</title>
        <authorList>
            <person name="Goeker M."/>
        </authorList>
    </citation>
    <scope>NUCLEOTIDE SEQUENCE [LARGE SCALE GENOMIC DNA]</scope>
    <source>
        <strain evidence="10 11">DSM 45480</strain>
    </source>
</reference>
<keyword evidence="3" id="KW-1003">Cell membrane</keyword>
<dbReference type="Pfam" id="PF05977">
    <property type="entry name" value="MFS_3"/>
    <property type="match status" value="1"/>
</dbReference>
<feature type="transmembrane region" description="Helical" evidence="8">
    <location>
        <begin position="248"/>
        <end position="271"/>
    </location>
</feature>
<evidence type="ECO:0000256" key="2">
    <source>
        <dbReference type="ARBA" id="ARBA00022448"/>
    </source>
</evidence>
<organism evidence="10 11">
    <name type="scientific">Lentzea atacamensis</name>
    <dbReference type="NCBI Taxonomy" id="531938"/>
    <lineage>
        <taxon>Bacteria</taxon>
        <taxon>Bacillati</taxon>
        <taxon>Actinomycetota</taxon>
        <taxon>Actinomycetes</taxon>
        <taxon>Pseudonocardiales</taxon>
        <taxon>Pseudonocardiaceae</taxon>
        <taxon>Lentzea</taxon>
    </lineage>
</organism>
<evidence type="ECO:0000313" key="10">
    <source>
        <dbReference type="EMBL" id="PWK80664.1"/>
    </source>
</evidence>
<evidence type="ECO:0000256" key="8">
    <source>
        <dbReference type="SAM" id="Phobius"/>
    </source>
</evidence>
<evidence type="ECO:0000256" key="1">
    <source>
        <dbReference type="ARBA" id="ARBA00004651"/>
    </source>
</evidence>
<proteinExistence type="predicted"/>
<sequence>MLVNQGFRQLFLADVLSQIGSQVVLIGLPLVALVAVDASAFEAALLAACGTLPLPVVGLFAGAWVDRVRRRTVMITADAGRALLLASVPLAWWVDHVTIVHLYLVALGVGTLTVFFDVAYQSSLPQLVPRERLVEGNAALQTVYSVAQTTGPGLTGLLVHWFTAPFALAAAVAGYMWSAACVSRIRVGEVVAGSSTRRGLWREIGEGLRFLLGHELLRFMMACSASLNFFGGLGAPMLMVLLVQELKVSVGTIGVLFTFTGLGGVVGGLLVTRVVRAFGQGPGICVAAAMFGMPPLLIPLAEPGWRLWLVAAALFAGSVGRTVYNVSVLSFRQAATPPALLGRASATGRVLLSGTMPMSNLLGGVLASALGPRPVLWIAGAGAALSFAWVYFSPLRSMDELPIPETTRRTEPEKVANAAEVRR</sequence>
<name>A0A316HHK7_9PSEU</name>
<keyword evidence="6 8" id="KW-0472">Membrane</keyword>